<comment type="caution">
    <text evidence="1">The sequence shown here is derived from an EMBL/GenBank/DDBJ whole genome shotgun (WGS) entry which is preliminary data.</text>
</comment>
<keyword evidence="2" id="KW-1185">Reference proteome</keyword>
<evidence type="ECO:0000313" key="2">
    <source>
        <dbReference type="Proteomes" id="UP000053711"/>
    </source>
</evidence>
<protein>
    <submittedName>
        <fullName evidence="1">Uncharacterized protein</fullName>
    </submittedName>
</protein>
<proteinExistence type="predicted"/>
<gene>
    <name evidence="1" type="ORF">H640_08564</name>
</gene>
<accession>A0ACB4ULS6</accession>
<dbReference type="Proteomes" id="UP000053711">
    <property type="component" value="Unassembled WGS sequence"/>
</dbReference>
<sequence>MGPQVLRMLDVPDCRPREAEPVVLPDHDIISDSEPSGSEPGMPPETEETHGVVDAVLAHLNGPREWFGFLDIGPGGVFGV</sequence>
<evidence type="ECO:0000313" key="1">
    <source>
        <dbReference type="EMBL" id="ERF63256.1"/>
    </source>
</evidence>
<reference evidence="1 2" key="1">
    <citation type="journal article" date="2013" name="BMC Genomics">
        <title>Comparative genomics reveals distinct host-interacting traits of three major human-associated propionibacteria.</title>
        <authorList>
            <person name="Mak T.N."/>
            <person name="Schmid M."/>
            <person name="Brzuszkiewicz E."/>
            <person name="Zeng G."/>
            <person name="Meyer R."/>
            <person name="Sfanos K.S."/>
            <person name="Brinkmann V."/>
            <person name="Meyer T.F."/>
            <person name="Bruggemann H."/>
        </authorList>
    </citation>
    <scope>NUCLEOTIDE SEQUENCE [LARGE SCALE GENOMIC DNA]</scope>
    <source>
        <strain evidence="1 2">TM11</strain>
    </source>
</reference>
<dbReference type="EMBL" id="AOST01000078">
    <property type="protein sequence ID" value="ERF63256.1"/>
    <property type="molecule type" value="Genomic_DNA"/>
</dbReference>
<name>A0ACB4ULS6_9ACTN</name>
<organism evidence="1 2">
    <name type="scientific">Cutibacterium granulosum TM11</name>
    <dbReference type="NCBI Taxonomy" id="1292373"/>
    <lineage>
        <taxon>Bacteria</taxon>
        <taxon>Bacillati</taxon>
        <taxon>Actinomycetota</taxon>
        <taxon>Actinomycetes</taxon>
        <taxon>Propionibacteriales</taxon>
        <taxon>Propionibacteriaceae</taxon>
        <taxon>Cutibacterium</taxon>
    </lineage>
</organism>